<dbReference type="EMBL" id="JAIVGD010000011">
    <property type="protein sequence ID" value="KAH0768964.1"/>
    <property type="molecule type" value="Genomic_DNA"/>
</dbReference>
<protein>
    <recommendedName>
        <fullName evidence="4">Integrase core domain containing protein</fullName>
    </recommendedName>
</protein>
<proteinExistence type="predicted"/>
<reference evidence="2 3" key="1">
    <citation type="journal article" date="2021" name="bioRxiv">
        <title>Chromosome-scale and haplotype-resolved genome assembly of a tetraploid potato cultivar.</title>
        <authorList>
            <person name="Sun H."/>
            <person name="Jiao W.-B."/>
            <person name="Krause K."/>
            <person name="Campoy J.A."/>
            <person name="Goel M."/>
            <person name="Folz-Donahue K."/>
            <person name="Kukat C."/>
            <person name="Huettel B."/>
            <person name="Schneeberger K."/>
        </authorList>
    </citation>
    <scope>NUCLEOTIDE SEQUENCE [LARGE SCALE GENOMIC DNA]</scope>
    <source>
        <strain evidence="2">SolTubOtavaFocal</strain>
        <tissue evidence="2">Leaves</tissue>
    </source>
</reference>
<keyword evidence="3" id="KW-1185">Reference proteome</keyword>
<evidence type="ECO:0000313" key="3">
    <source>
        <dbReference type="Proteomes" id="UP000826656"/>
    </source>
</evidence>
<dbReference type="Proteomes" id="UP000826656">
    <property type="component" value="Unassembled WGS sequence"/>
</dbReference>
<feature type="region of interest" description="Disordered" evidence="1">
    <location>
        <begin position="39"/>
        <end position="64"/>
    </location>
</feature>
<evidence type="ECO:0008006" key="4">
    <source>
        <dbReference type="Google" id="ProtNLM"/>
    </source>
</evidence>
<evidence type="ECO:0000256" key="1">
    <source>
        <dbReference type="SAM" id="MobiDB-lite"/>
    </source>
</evidence>
<gene>
    <name evidence="2" type="ORF">KY290_012945</name>
</gene>
<name>A0ABQ7VKD3_SOLTU</name>
<accession>A0ABQ7VKD3</accession>
<evidence type="ECO:0000313" key="2">
    <source>
        <dbReference type="EMBL" id="KAH0768964.1"/>
    </source>
</evidence>
<organism evidence="2 3">
    <name type="scientific">Solanum tuberosum</name>
    <name type="common">Potato</name>
    <dbReference type="NCBI Taxonomy" id="4113"/>
    <lineage>
        <taxon>Eukaryota</taxon>
        <taxon>Viridiplantae</taxon>
        <taxon>Streptophyta</taxon>
        <taxon>Embryophyta</taxon>
        <taxon>Tracheophyta</taxon>
        <taxon>Spermatophyta</taxon>
        <taxon>Magnoliopsida</taxon>
        <taxon>eudicotyledons</taxon>
        <taxon>Gunneridae</taxon>
        <taxon>Pentapetalae</taxon>
        <taxon>asterids</taxon>
        <taxon>lamiids</taxon>
        <taxon>Solanales</taxon>
        <taxon>Solanaceae</taxon>
        <taxon>Solanoideae</taxon>
        <taxon>Solaneae</taxon>
        <taxon>Solanum</taxon>
    </lineage>
</organism>
<comment type="caution">
    <text evidence="2">The sequence shown here is derived from an EMBL/GenBank/DDBJ whole genome shotgun (WGS) entry which is preliminary data.</text>
</comment>
<sequence length="87" mass="9666">MSVEDMLKQIMSDQAKLAAEVRNNQLATQNLEKKFGQFASAQNSRPQGGLRENTDPNPKHVNVVSTRSGCPLEELMPKERAVKENGK</sequence>